<comment type="function">
    <text evidence="1">Crystallins are the dominant structural components of the vertebrate eye lens.</text>
</comment>
<accession>A0A834F8C3</accession>
<dbReference type="Proteomes" id="UP000646548">
    <property type="component" value="Unassembled WGS sequence"/>
</dbReference>
<evidence type="ECO:0000259" key="5">
    <source>
        <dbReference type="PROSITE" id="PS50915"/>
    </source>
</evidence>
<comment type="caution">
    <text evidence="6">The sequence shown here is derived from an EMBL/GenBank/DDBJ whole genome shotgun (WGS) entry which is preliminary data.</text>
</comment>
<evidence type="ECO:0000256" key="1">
    <source>
        <dbReference type="ARBA" id="ARBA00003689"/>
    </source>
</evidence>
<dbReference type="FunFam" id="2.60.20.10:FF:000003">
    <property type="entry name" value="Crystallin gamma S"/>
    <property type="match status" value="1"/>
</dbReference>
<reference evidence="6" key="1">
    <citation type="journal article" name="BMC Genomics">
        <title>Long-read sequencing and de novo genome assembly of marine medaka (Oryzias melastigma).</title>
        <authorList>
            <person name="Liang P."/>
            <person name="Saqib H.S.A."/>
            <person name="Ni X."/>
            <person name="Shen Y."/>
        </authorList>
    </citation>
    <scope>NUCLEOTIDE SEQUENCE</scope>
    <source>
        <strain evidence="6">Bigg-433</strain>
    </source>
</reference>
<dbReference type="Pfam" id="PF17718">
    <property type="entry name" value="DUF5563"/>
    <property type="match status" value="1"/>
</dbReference>
<dbReference type="InterPro" id="IPR038776">
    <property type="entry name" value="C2orf80"/>
</dbReference>
<proteinExistence type="inferred from homology"/>
<protein>
    <submittedName>
        <fullName evidence="6">Gamma-crystallin M2</fullName>
    </submittedName>
</protein>
<dbReference type="SMART" id="SM00247">
    <property type="entry name" value="XTALbg"/>
    <property type="match status" value="2"/>
</dbReference>
<evidence type="ECO:0000256" key="2">
    <source>
        <dbReference type="ARBA" id="ARBA00009646"/>
    </source>
</evidence>
<dbReference type="PRINTS" id="PR01367">
    <property type="entry name" value="BGCRYSTALLIN"/>
</dbReference>
<dbReference type="GO" id="GO:0005212">
    <property type="term" value="F:structural constituent of eye lens"/>
    <property type="evidence" value="ECO:0007669"/>
    <property type="project" value="UniProtKB-KW"/>
</dbReference>
<dbReference type="GO" id="GO:0007601">
    <property type="term" value="P:visual perception"/>
    <property type="evidence" value="ECO:0007669"/>
    <property type="project" value="TreeGrafter"/>
</dbReference>
<dbReference type="InterPro" id="IPR011024">
    <property type="entry name" value="G_crystallin-like"/>
</dbReference>
<organism evidence="6 7">
    <name type="scientific">Oryzias melastigma</name>
    <name type="common">Marine medaka</name>
    <dbReference type="NCBI Taxonomy" id="30732"/>
    <lineage>
        <taxon>Eukaryota</taxon>
        <taxon>Metazoa</taxon>
        <taxon>Chordata</taxon>
        <taxon>Craniata</taxon>
        <taxon>Vertebrata</taxon>
        <taxon>Euteleostomi</taxon>
        <taxon>Actinopterygii</taxon>
        <taxon>Neopterygii</taxon>
        <taxon>Teleostei</taxon>
        <taxon>Neoteleostei</taxon>
        <taxon>Acanthomorphata</taxon>
        <taxon>Ovalentaria</taxon>
        <taxon>Atherinomorphae</taxon>
        <taxon>Beloniformes</taxon>
        <taxon>Adrianichthyidae</taxon>
        <taxon>Oryziinae</taxon>
        <taxon>Oryzias</taxon>
    </lineage>
</organism>
<evidence type="ECO:0000313" key="7">
    <source>
        <dbReference type="Proteomes" id="UP000646548"/>
    </source>
</evidence>
<keyword evidence="4" id="KW-0677">Repeat</keyword>
<gene>
    <name evidence="6" type="ORF">FQA47_019489</name>
</gene>
<feature type="domain" description="Beta/gamma crystallin 'Greek key'" evidence="5">
    <location>
        <begin position="279"/>
        <end position="319"/>
    </location>
</feature>
<dbReference type="GO" id="GO:0002088">
    <property type="term" value="P:lens development in camera-type eye"/>
    <property type="evidence" value="ECO:0007669"/>
    <property type="project" value="TreeGrafter"/>
</dbReference>
<evidence type="ECO:0000256" key="4">
    <source>
        <dbReference type="ARBA" id="ARBA00022737"/>
    </source>
</evidence>
<dbReference type="PANTHER" id="PTHR11818">
    <property type="entry name" value="BETA/GAMMA CRYSTALLIN"/>
    <property type="match status" value="1"/>
</dbReference>
<evidence type="ECO:0000256" key="3">
    <source>
        <dbReference type="ARBA" id="ARBA00022613"/>
    </source>
</evidence>
<keyword evidence="3" id="KW-0273">Eye lens protein</keyword>
<dbReference type="PROSITE" id="PS50915">
    <property type="entry name" value="CRYSTALLIN_BETA_GAMMA"/>
    <property type="match status" value="4"/>
</dbReference>
<dbReference type="SUPFAM" id="SSF49695">
    <property type="entry name" value="gamma-Crystallin-like"/>
    <property type="match status" value="1"/>
</dbReference>
<comment type="similarity">
    <text evidence="2">Belongs to the beta/gamma-crystallin family.</text>
</comment>
<dbReference type="Pfam" id="PF00030">
    <property type="entry name" value="Crystall"/>
    <property type="match status" value="2"/>
</dbReference>
<name>A0A834F8C3_ORYME</name>
<dbReference type="Gene3D" id="2.60.20.10">
    <property type="entry name" value="Crystallins"/>
    <property type="match status" value="2"/>
</dbReference>
<dbReference type="FunFam" id="2.60.20.10:FF:000001">
    <property type="entry name" value="Crystallin gamma S"/>
    <property type="match status" value="1"/>
</dbReference>
<dbReference type="AlphaFoldDB" id="A0A834F8C3"/>
<dbReference type="InterPro" id="IPR001064">
    <property type="entry name" value="Beta/gamma_crystallin"/>
</dbReference>
<feature type="domain" description="Beta/gamma crystallin 'Greek key'" evidence="5">
    <location>
        <begin position="191"/>
        <end position="229"/>
    </location>
</feature>
<evidence type="ECO:0000313" key="6">
    <source>
        <dbReference type="EMBL" id="KAF6721922.1"/>
    </source>
</evidence>
<dbReference type="EMBL" id="WKFB01000475">
    <property type="protein sequence ID" value="KAF6721922.1"/>
    <property type="molecule type" value="Genomic_DNA"/>
</dbReference>
<sequence>MEVKQLKREVKALISDYIGQKLREKSFDPAGRGVSSVLDDLAHYDLALSVAFWWLNRMDERCRLNLDMIGATSSIGRPAYPDRSEREAMILSSFAGIIMSSIPLEQILGLYSCKPAALYPSHQSQPQGAIVYPLTLSHHPFAMLASYKAVLHSRKHNRRMKKWLSERTKTSAQLLPAAASSSCSSPSEFVLRIIFYEDRNFQGSSYECDTDCPDMHPHFSRCNSIKVESGCWVLYEKPNYTGYQYVLTRGEYPDYQRWMGYNDTIRSCRTFSYTSEGPYRIRIYERPNFQGQMMEFSEDCESTQERFRSRDIYSCNVMDGYWTLYEHPNYRGRQYFMRPGEYRKFSDWGATCATTGSFRRITDF</sequence>
<dbReference type="InterPro" id="IPR050252">
    <property type="entry name" value="Beta/Gamma-Crystallin"/>
</dbReference>
<dbReference type="PANTHER" id="PTHR11818:SF119">
    <property type="entry name" value="GAMMA-CRYSTALLIN D"/>
    <property type="match status" value="1"/>
</dbReference>
<feature type="domain" description="Beta/gamma crystallin 'Greek key'" evidence="5">
    <location>
        <begin position="320"/>
        <end position="362"/>
    </location>
</feature>
<feature type="domain" description="Beta/gamma crystallin 'Greek key'" evidence="5">
    <location>
        <begin position="230"/>
        <end position="272"/>
    </location>
</feature>